<accession>A0ACC1T379</accession>
<keyword evidence="2" id="KW-1185">Reference proteome</keyword>
<comment type="caution">
    <text evidence="1">The sequence shown here is derived from an EMBL/GenBank/DDBJ whole genome shotgun (WGS) entry which is preliminary data.</text>
</comment>
<gene>
    <name evidence="1" type="ORF">NM688_g4385</name>
</gene>
<reference evidence="1" key="1">
    <citation type="submission" date="2022-07" db="EMBL/GenBank/DDBJ databases">
        <title>Genome Sequence of Phlebia brevispora.</title>
        <authorList>
            <person name="Buettner E."/>
        </authorList>
    </citation>
    <scope>NUCLEOTIDE SEQUENCE</scope>
    <source>
        <strain evidence="1">MPL23</strain>
    </source>
</reference>
<evidence type="ECO:0000313" key="1">
    <source>
        <dbReference type="EMBL" id="KAJ3552007.1"/>
    </source>
</evidence>
<dbReference type="EMBL" id="JANHOG010000718">
    <property type="protein sequence ID" value="KAJ3552007.1"/>
    <property type="molecule type" value="Genomic_DNA"/>
</dbReference>
<protein>
    <submittedName>
        <fullName evidence="1">Uncharacterized protein</fullName>
    </submittedName>
</protein>
<organism evidence="1 2">
    <name type="scientific">Phlebia brevispora</name>
    <dbReference type="NCBI Taxonomy" id="194682"/>
    <lineage>
        <taxon>Eukaryota</taxon>
        <taxon>Fungi</taxon>
        <taxon>Dikarya</taxon>
        <taxon>Basidiomycota</taxon>
        <taxon>Agaricomycotina</taxon>
        <taxon>Agaricomycetes</taxon>
        <taxon>Polyporales</taxon>
        <taxon>Meruliaceae</taxon>
        <taxon>Phlebia</taxon>
    </lineage>
</organism>
<evidence type="ECO:0000313" key="2">
    <source>
        <dbReference type="Proteomes" id="UP001148662"/>
    </source>
</evidence>
<sequence>MSTKSIADTFINLTTYDTLCFSALALACYEYFLTLEHEWDFLWNRKWTVATWLFLANRYVMLAEVALVNAPFTSQVMWLWLQSYFFHVHNIASQTCNDIMLTNFCSLILMVPLFLTAAFSAIRVFALSRRLWVSGLTLLWGLVPIAGNIYLNFHSIHTFSQSVVTGASCDISQVNISPRMYFGEPDSSSAPTIADAIVLAITWHATFQNFREASSLRMSVGVSEILLRDGSTSFIVLLALNIIQLITYVDPQLAAYDGPTPLIFILQPILISRFLINLRQLDAPTRSSSESRHFSRFSIPNFRIPTIESVVGNMGEPLDYGANDHSDEEDMKAVVEGGNSHNHNLATTSRQSEHAGSIYKGFHKVAFEELV</sequence>
<proteinExistence type="predicted"/>
<dbReference type="Proteomes" id="UP001148662">
    <property type="component" value="Unassembled WGS sequence"/>
</dbReference>
<name>A0ACC1T379_9APHY</name>